<organism evidence="1 2">
    <name type="scientific">Rotaria socialis</name>
    <dbReference type="NCBI Taxonomy" id="392032"/>
    <lineage>
        <taxon>Eukaryota</taxon>
        <taxon>Metazoa</taxon>
        <taxon>Spiralia</taxon>
        <taxon>Gnathifera</taxon>
        <taxon>Rotifera</taxon>
        <taxon>Eurotatoria</taxon>
        <taxon>Bdelloidea</taxon>
        <taxon>Philodinida</taxon>
        <taxon>Philodinidae</taxon>
        <taxon>Rotaria</taxon>
    </lineage>
</organism>
<comment type="caution">
    <text evidence="1">The sequence shown here is derived from an EMBL/GenBank/DDBJ whole genome shotgun (WGS) entry which is preliminary data.</text>
</comment>
<sequence>DFLQNSATVQLVSKNSGHLLQVLMSPNGILTFDGNGVANGFNSKNFENFIVKIL</sequence>
<accession>A0A822DI69</accession>
<feature type="non-terminal residue" evidence="1">
    <location>
        <position position="1"/>
    </location>
</feature>
<reference evidence="1" key="1">
    <citation type="submission" date="2021-02" db="EMBL/GenBank/DDBJ databases">
        <authorList>
            <person name="Nowell W R."/>
        </authorList>
    </citation>
    <scope>NUCLEOTIDE SEQUENCE</scope>
</reference>
<dbReference type="EMBL" id="CAJOBR010062265">
    <property type="protein sequence ID" value="CAF5075052.1"/>
    <property type="molecule type" value="Genomic_DNA"/>
</dbReference>
<evidence type="ECO:0000313" key="1">
    <source>
        <dbReference type="EMBL" id="CAF5075052.1"/>
    </source>
</evidence>
<protein>
    <submittedName>
        <fullName evidence="1">Uncharacterized protein</fullName>
    </submittedName>
</protein>
<evidence type="ECO:0000313" key="2">
    <source>
        <dbReference type="Proteomes" id="UP000663848"/>
    </source>
</evidence>
<dbReference type="Proteomes" id="UP000663848">
    <property type="component" value="Unassembled WGS sequence"/>
</dbReference>
<proteinExistence type="predicted"/>
<dbReference type="AlphaFoldDB" id="A0A822DI69"/>
<name>A0A822DI69_9BILA</name>
<gene>
    <name evidence="1" type="ORF">QYT958_LOCUS43532</name>
</gene>